<organism evidence="1 2">
    <name type="scientific">Lysobacter hankyongensis</name>
    <dbReference type="NCBI Taxonomy" id="1176535"/>
    <lineage>
        <taxon>Bacteria</taxon>
        <taxon>Pseudomonadati</taxon>
        <taxon>Pseudomonadota</taxon>
        <taxon>Gammaproteobacteria</taxon>
        <taxon>Lysobacterales</taxon>
        <taxon>Lysobacteraceae</taxon>
        <taxon>Lysobacter</taxon>
    </lineage>
</organism>
<sequence>MDCLALLASCIEEEGGAIAPALADPVERRQLERLQQIGALVPSRARTIICPRCEAHSVRVITAGSALCVGCGKVVLAAQDLQRLAPDGEWLRRRIAQALGLPVGPPWSLVPGQLWRLGDLGRGSARRRILYGERLRSSRTGRALHAVWPSLVGQGPAILLTTTAPDDVFLPGLPVSVVPLASAFQVRGTGLVVAGPVWEGILDEASLGNEDGRHGPFGPDFRTVLLPGETEPVALTPTQSALLRVLWELSGERIEREALLRRAKVDLDKPIVAFPQSKYPQAHRAYRALVRSNRQGQYWWARDVAADTAKL</sequence>
<evidence type="ECO:0000313" key="2">
    <source>
        <dbReference type="Proteomes" id="UP001499959"/>
    </source>
</evidence>
<accession>A0ABP9ALE0</accession>
<reference evidence="2" key="1">
    <citation type="journal article" date="2019" name="Int. J. Syst. Evol. Microbiol.">
        <title>The Global Catalogue of Microorganisms (GCM) 10K type strain sequencing project: providing services to taxonomists for standard genome sequencing and annotation.</title>
        <authorList>
            <consortium name="The Broad Institute Genomics Platform"/>
            <consortium name="The Broad Institute Genome Sequencing Center for Infectious Disease"/>
            <person name="Wu L."/>
            <person name="Ma J."/>
        </authorList>
    </citation>
    <scope>NUCLEOTIDE SEQUENCE [LARGE SCALE GENOMIC DNA]</scope>
    <source>
        <strain evidence="2">JCM 18204</strain>
    </source>
</reference>
<comment type="caution">
    <text evidence="1">The sequence shown here is derived from an EMBL/GenBank/DDBJ whole genome shotgun (WGS) entry which is preliminary data.</text>
</comment>
<name>A0ABP9ALE0_9GAMM</name>
<evidence type="ECO:0000313" key="1">
    <source>
        <dbReference type="EMBL" id="GAA4782841.1"/>
    </source>
</evidence>
<dbReference type="Proteomes" id="UP001499959">
    <property type="component" value="Unassembled WGS sequence"/>
</dbReference>
<gene>
    <name evidence="1" type="ORF">GCM10023307_04290</name>
</gene>
<proteinExistence type="predicted"/>
<dbReference type="EMBL" id="BAABJE010000001">
    <property type="protein sequence ID" value="GAA4782841.1"/>
    <property type="molecule type" value="Genomic_DNA"/>
</dbReference>
<dbReference type="RefSeq" id="WP_345301625.1">
    <property type="nucleotide sequence ID" value="NZ_BAABJE010000001.1"/>
</dbReference>
<protein>
    <submittedName>
        <fullName evidence="1">Uncharacterized protein</fullName>
    </submittedName>
</protein>
<keyword evidence="2" id="KW-1185">Reference proteome</keyword>